<dbReference type="RefSeq" id="WP_188458505.1">
    <property type="nucleotide sequence ID" value="NZ_BMGM01000006.1"/>
</dbReference>
<sequence>MKKLTLLFVSFFLLSCSDDTVGYYEHQNVGAYVLTKYEAKTPIYILNNQEAETDLLAVWNLPDLALWNTDWEALNFIWSTSNKTDISLNLPVYKERPGQAFFSHGILRVGILLEEKYSNEIVHLDISQSYNYTDLSDEDFLMYEDLEPVPLEINIIDEEHIHATFLLRLFDHQKDDFVVTEVDAEFLKVRGRYRD</sequence>
<accession>A0ABQ1SFK7</accession>
<keyword evidence="2" id="KW-1185">Reference proteome</keyword>
<reference evidence="2" key="1">
    <citation type="journal article" date="2019" name="Int. J. Syst. Evol. Microbiol.">
        <title>The Global Catalogue of Microorganisms (GCM) 10K type strain sequencing project: providing services to taxonomists for standard genome sequencing and annotation.</title>
        <authorList>
            <consortium name="The Broad Institute Genomics Platform"/>
            <consortium name="The Broad Institute Genome Sequencing Center for Infectious Disease"/>
            <person name="Wu L."/>
            <person name="Ma J."/>
        </authorList>
    </citation>
    <scope>NUCLEOTIDE SEQUENCE [LARGE SCALE GENOMIC DNA]</scope>
    <source>
        <strain evidence="2">CGMCC 1.12931</strain>
    </source>
</reference>
<comment type="caution">
    <text evidence="1">The sequence shown here is derived from an EMBL/GenBank/DDBJ whole genome shotgun (WGS) entry which is preliminary data.</text>
</comment>
<protein>
    <submittedName>
        <fullName evidence="1">Uncharacterized protein</fullName>
    </submittedName>
</protein>
<organism evidence="1 2">
    <name type="scientific">Psychroflexus planctonicus</name>
    <dbReference type="NCBI Taxonomy" id="1526575"/>
    <lineage>
        <taxon>Bacteria</taxon>
        <taxon>Pseudomonadati</taxon>
        <taxon>Bacteroidota</taxon>
        <taxon>Flavobacteriia</taxon>
        <taxon>Flavobacteriales</taxon>
        <taxon>Flavobacteriaceae</taxon>
        <taxon>Psychroflexus</taxon>
    </lineage>
</organism>
<name>A0ABQ1SFK7_9FLAO</name>
<evidence type="ECO:0000313" key="1">
    <source>
        <dbReference type="EMBL" id="GGE35928.1"/>
    </source>
</evidence>
<proteinExistence type="predicted"/>
<gene>
    <name evidence="1" type="ORF">GCM10010832_15160</name>
</gene>
<evidence type="ECO:0000313" key="2">
    <source>
        <dbReference type="Proteomes" id="UP000599179"/>
    </source>
</evidence>
<dbReference type="PROSITE" id="PS51257">
    <property type="entry name" value="PROKAR_LIPOPROTEIN"/>
    <property type="match status" value="1"/>
</dbReference>
<dbReference type="Proteomes" id="UP000599179">
    <property type="component" value="Unassembled WGS sequence"/>
</dbReference>
<dbReference type="EMBL" id="BMGM01000006">
    <property type="protein sequence ID" value="GGE35928.1"/>
    <property type="molecule type" value="Genomic_DNA"/>
</dbReference>